<dbReference type="EMBL" id="OCTN01000002">
    <property type="protein sequence ID" value="SOH93518.1"/>
    <property type="molecule type" value="Genomic_DNA"/>
</dbReference>
<dbReference type="RefSeq" id="WP_097929097.1">
    <property type="nucleotide sequence ID" value="NZ_OCTN01000002.1"/>
</dbReference>
<evidence type="ECO:0000313" key="3">
    <source>
        <dbReference type="EMBL" id="SOH93518.1"/>
    </source>
</evidence>
<dbReference type="PROSITE" id="PS00018">
    <property type="entry name" value="EF_HAND_1"/>
    <property type="match status" value="1"/>
</dbReference>
<proteinExistence type="predicted"/>
<feature type="domain" description="TtsA-like Glycoside hydrolase family 108" evidence="1">
    <location>
        <begin position="10"/>
        <end position="97"/>
    </location>
</feature>
<reference evidence="4" key="1">
    <citation type="submission" date="2017-09" db="EMBL/GenBank/DDBJ databases">
        <authorList>
            <person name="Varghese N."/>
            <person name="Submissions S."/>
        </authorList>
    </citation>
    <scope>NUCLEOTIDE SEQUENCE [LARGE SCALE GENOMIC DNA]</scope>
    <source>
        <strain evidence="4">C7</strain>
    </source>
</reference>
<dbReference type="NCBIfam" id="NF040573">
    <property type="entry name" value="holin_dep_muram"/>
    <property type="match status" value="1"/>
</dbReference>
<dbReference type="Pfam" id="PF05838">
    <property type="entry name" value="Glyco_hydro_108"/>
    <property type="match status" value="1"/>
</dbReference>
<dbReference type="InterPro" id="IPR018537">
    <property type="entry name" value="Peptidoglycan-bd_3"/>
</dbReference>
<accession>A0A2C9CQN3</accession>
<evidence type="ECO:0000313" key="4">
    <source>
        <dbReference type="Proteomes" id="UP000220034"/>
    </source>
</evidence>
<feature type="domain" description="Peptidoglycan binding" evidence="2">
    <location>
        <begin position="99"/>
        <end position="182"/>
    </location>
</feature>
<dbReference type="InterPro" id="IPR008565">
    <property type="entry name" value="TtsA-like_GH18_dom"/>
</dbReference>
<dbReference type="SUPFAM" id="SSF53955">
    <property type="entry name" value="Lysozyme-like"/>
    <property type="match status" value="1"/>
</dbReference>
<dbReference type="InterPro" id="IPR018247">
    <property type="entry name" value="EF_Hand_1_Ca_BS"/>
</dbReference>
<dbReference type="InterPro" id="IPR023346">
    <property type="entry name" value="Lysozyme-like_dom_sf"/>
</dbReference>
<gene>
    <name evidence="3" type="ORF">SAMN06273572_102194</name>
</gene>
<keyword evidence="4" id="KW-1185">Reference proteome</keyword>
<organism evidence="3 4">
    <name type="scientific">Pontivivens marinum</name>
    <dbReference type="NCBI Taxonomy" id="1690039"/>
    <lineage>
        <taxon>Bacteria</taxon>
        <taxon>Pseudomonadati</taxon>
        <taxon>Pseudomonadota</taxon>
        <taxon>Alphaproteobacteria</taxon>
        <taxon>Rhodobacterales</taxon>
        <taxon>Paracoccaceae</taxon>
        <taxon>Pontivivens</taxon>
    </lineage>
</organism>
<protein>
    <submittedName>
        <fullName evidence="3">Predicted Peptidoglycan domain-containing protein</fullName>
    </submittedName>
</protein>
<dbReference type="Pfam" id="PF09374">
    <property type="entry name" value="PG_binding_3"/>
    <property type="match status" value="1"/>
</dbReference>
<name>A0A2C9CQN3_9RHOB</name>
<evidence type="ECO:0000259" key="1">
    <source>
        <dbReference type="Pfam" id="PF05838"/>
    </source>
</evidence>
<sequence length="204" mass="22533">MDRIDEMIAGIIAREGGFVNDPADPGGPTNLGVTLGTMRSLGLDMNADGQVTVEDVKVLRPTDAARIFRVEYFDKPGLRRLPDALQAPVFDMYVNAGGRAILLLQSVLVKFGAEIAVDGAIGPITAATAHRIAERVGIDLLVDAYGVERRDWYYDLADRRPSSRRFARRQDGGKGGWILRAEEFISANWHLTLQQHRERTASWA</sequence>
<dbReference type="CDD" id="cd13926">
    <property type="entry name" value="N-acetylmuramidase_GH108"/>
    <property type="match status" value="1"/>
</dbReference>
<evidence type="ECO:0000259" key="2">
    <source>
        <dbReference type="Pfam" id="PF09374"/>
    </source>
</evidence>
<dbReference type="Proteomes" id="UP000220034">
    <property type="component" value="Unassembled WGS sequence"/>
</dbReference>
<dbReference type="AlphaFoldDB" id="A0A2C9CQN3"/>
<dbReference type="Gene3D" id="1.20.141.10">
    <property type="entry name" value="Chitosanase, subunit A, domain 1"/>
    <property type="match status" value="1"/>
</dbReference>
<dbReference type="OrthoDB" id="9815229at2"/>